<accession>A0A7S1TDD6</accession>
<feature type="compositionally biased region" description="Acidic residues" evidence="1">
    <location>
        <begin position="77"/>
        <end position="86"/>
    </location>
</feature>
<feature type="region of interest" description="Disordered" evidence="1">
    <location>
        <begin position="77"/>
        <end position="102"/>
    </location>
</feature>
<dbReference type="EMBL" id="HBGH01008493">
    <property type="protein sequence ID" value="CAD9232570.1"/>
    <property type="molecule type" value="Transcribed_RNA"/>
</dbReference>
<feature type="compositionally biased region" description="Pro residues" evidence="1">
    <location>
        <begin position="271"/>
        <end position="281"/>
    </location>
</feature>
<reference evidence="2" key="1">
    <citation type="submission" date="2021-01" db="EMBL/GenBank/DDBJ databases">
        <authorList>
            <person name="Corre E."/>
            <person name="Pelletier E."/>
            <person name="Niang G."/>
            <person name="Scheremetjew M."/>
            <person name="Finn R."/>
            <person name="Kale V."/>
            <person name="Holt S."/>
            <person name="Cochrane G."/>
            <person name="Meng A."/>
            <person name="Brown T."/>
            <person name="Cohen L."/>
        </authorList>
    </citation>
    <scope>NUCLEOTIDE SEQUENCE</scope>
    <source>
        <strain evidence="2">SAG 36.94</strain>
    </source>
</reference>
<proteinExistence type="predicted"/>
<feature type="region of interest" description="Disordered" evidence="1">
    <location>
        <begin position="160"/>
        <end position="221"/>
    </location>
</feature>
<organism evidence="2">
    <name type="scientific">Compsopogon caeruleus</name>
    <dbReference type="NCBI Taxonomy" id="31354"/>
    <lineage>
        <taxon>Eukaryota</taxon>
        <taxon>Rhodophyta</taxon>
        <taxon>Compsopogonophyceae</taxon>
        <taxon>Compsopogonales</taxon>
        <taxon>Compsopogonaceae</taxon>
        <taxon>Compsopogon</taxon>
    </lineage>
</organism>
<name>A0A7S1TDD6_9RHOD</name>
<feature type="region of interest" description="Disordered" evidence="1">
    <location>
        <begin position="259"/>
        <end position="296"/>
    </location>
</feature>
<evidence type="ECO:0000256" key="1">
    <source>
        <dbReference type="SAM" id="MobiDB-lite"/>
    </source>
</evidence>
<feature type="compositionally biased region" description="Basic and acidic residues" evidence="1">
    <location>
        <begin position="207"/>
        <end position="216"/>
    </location>
</feature>
<gene>
    <name evidence="2" type="ORF">CCAE0312_LOCUS4653</name>
</gene>
<evidence type="ECO:0000313" key="2">
    <source>
        <dbReference type="EMBL" id="CAD9232570.1"/>
    </source>
</evidence>
<feature type="compositionally biased region" description="Basic and acidic residues" evidence="1">
    <location>
        <begin position="170"/>
        <end position="182"/>
    </location>
</feature>
<sequence length="473" mass="53107">MMGEMGFVSWSGYVVEGMGRKEKFWMCTRKGRMEWVGKGWGLEQGRRGVWRGMGFEEISEGESDENMVEDFEDYSGFDEGEDEDEDSPMKKVPGVGMRLQGATPDDIRRLGAARNDRERMMVMNEIISRENRKRLTGIEREARVSTEGKSSADLYMESLVGRSVAANEPPRARDENRDDHSKGSSPTPPTSTTMKQDPESASQEAPRFLDPREENLSPRGRLFLTELRSNLDRAAAEPIRAMISRKIERLLRDEASVMDPVIGDDPTRVPQKPPAPEPPVHLEPLPFDPREANLSPKGQDYMRELRTAYERASAAPIRTMILKQVEKLLTNESHVMDSVPDHRMDEPIHETDGNQIGTWPDPSKQKTFKANVPQTTSQETPPSTPEVKTAHVAASPAMVPQSLASSSDVLNSPPRAIPSQQQQTTTSDADVNGIKAELIEELKRFRITQDALLSYHLDRMQHILSKLEGRSTS</sequence>
<protein>
    <submittedName>
        <fullName evidence="2">Uncharacterized protein</fullName>
    </submittedName>
</protein>
<dbReference type="AlphaFoldDB" id="A0A7S1TDD6"/>
<feature type="region of interest" description="Disordered" evidence="1">
    <location>
        <begin position="347"/>
        <end position="429"/>
    </location>
</feature>